<accession>A0A330GPD6</accession>
<dbReference type="AlphaFoldDB" id="A0A330GPD6"/>
<reference evidence="2 3" key="2">
    <citation type="submission" date="2018-07" db="EMBL/GenBank/DDBJ databases">
        <title>Diversity of Mesorhizobium strains in Brazil.</title>
        <authorList>
            <person name="Helene L.C.F."/>
            <person name="Dall'Agnol R."/>
            <person name="Delamuta J.R.M."/>
            <person name="Hungria M."/>
        </authorList>
    </citation>
    <scope>NUCLEOTIDE SEQUENCE [LARGE SCALE GENOMIC DNA]</scope>
    <source>
        <strain evidence="2 3">CNPSo 3140</strain>
    </source>
</reference>
<gene>
    <name evidence="2" type="ORF">DPM35_26785</name>
</gene>
<dbReference type="Pfam" id="PF24390">
    <property type="entry name" value="PRTase-CE"/>
    <property type="match status" value="1"/>
</dbReference>
<evidence type="ECO:0000259" key="1">
    <source>
        <dbReference type="Pfam" id="PF24390"/>
    </source>
</evidence>
<keyword evidence="3" id="KW-1185">Reference proteome</keyword>
<evidence type="ECO:0000313" key="2">
    <source>
        <dbReference type="EMBL" id="RAZ72994.1"/>
    </source>
</evidence>
<dbReference type="InterPro" id="IPR056920">
    <property type="entry name" value="PRTase-CE"/>
</dbReference>
<feature type="domain" description="PRTase-CE" evidence="1">
    <location>
        <begin position="66"/>
        <end position="360"/>
    </location>
</feature>
<protein>
    <recommendedName>
        <fullName evidence="1">PRTase-CE domain-containing protein</fullName>
    </recommendedName>
</protein>
<dbReference type="EMBL" id="QMBQ01000009">
    <property type="protein sequence ID" value="RAZ72994.1"/>
    <property type="molecule type" value="Genomic_DNA"/>
</dbReference>
<name>A0A330GPD6_9HYPH</name>
<sequence>MVAESNLAVDNKDRLTLLCLSRIGLRMLTGAEGGDMATRKELLENVVEQVTDYREGEIAPMSEAHVDKWVKQFPGATQEPILAELAHVFGKTYFTRKNVADFLSAIVSNQKITGNDPKKFWKSVKILRIQTAGNSQKDMLGIFEQALQNTFGLKIADCGANAPDTFFYIDDVLFSGGRIKHDVVKWIKEAAPQTGNLAIVTMAFHSLGQWRTAKDIAEAAKESGKTIKVTWWRVFEVEDRKAYMTNSDVLRPTVIPADPATAAYVQGLSLQPVLRTPGQVGGLGFFSCEKGRALLEQQFLVSGVAVRAQCPNLNTYMRPLGNSMMGTTGFGSMIVTYRNCPNNAPLVLWAGNPWYPLFSRKTN</sequence>
<organism evidence="2 3">
    <name type="scientific">Mesorhizobium atlanticum</name>
    <dbReference type="NCBI Taxonomy" id="2233532"/>
    <lineage>
        <taxon>Bacteria</taxon>
        <taxon>Pseudomonadati</taxon>
        <taxon>Pseudomonadota</taxon>
        <taxon>Alphaproteobacteria</taxon>
        <taxon>Hyphomicrobiales</taxon>
        <taxon>Phyllobacteriaceae</taxon>
        <taxon>Mesorhizobium</taxon>
    </lineage>
</organism>
<evidence type="ECO:0000313" key="3">
    <source>
        <dbReference type="Proteomes" id="UP000251956"/>
    </source>
</evidence>
<dbReference type="Proteomes" id="UP000251956">
    <property type="component" value="Unassembled WGS sequence"/>
</dbReference>
<reference evidence="3" key="1">
    <citation type="submission" date="2018-06" db="EMBL/GenBank/DDBJ databases">
        <authorList>
            <person name="Helene L.C."/>
            <person name="Dall'Agnol R."/>
            <person name="Delamuta J.R."/>
            <person name="Hungria M."/>
        </authorList>
    </citation>
    <scope>NUCLEOTIDE SEQUENCE [LARGE SCALE GENOMIC DNA]</scope>
    <source>
        <strain evidence="3">CNPSo 3140</strain>
    </source>
</reference>
<proteinExistence type="predicted"/>
<comment type="caution">
    <text evidence="2">The sequence shown here is derived from an EMBL/GenBank/DDBJ whole genome shotgun (WGS) entry which is preliminary data.</text>
</comment>